<keyword evidence="3 7" id="KW-1133">Transmembrane helix</keyword>
<feature type="transmembrane region" description="Helical" evidence="7">
    <location>
        <begin position="53"/>
        <end position="74"/>
    </location>
</feature>
<keyword evidence="2 7" id="KW-0812">Transmembrane</keyword>
<evidence type="ECO:0000256" key="6">
    <source>
        <dbReference type="SAM" id="MobiDB-lite"/>
    </source>
</evidence>
<accession>A0A446BLT4</accession>
<feature type="compositionally biased region" description="Basic and acidic residues" evidence="6">
    <location>
        <begin position="315"/>
        <end position="337"/>
    </location>
</feature>
<dbReference type="InterPro" id="IPR049326">
    <property type="entry name" value="Rhodopsin_dom_fungi"/>
</dbReference>
<sequence length="425" mass="45356">MSGSAVMTDGRNAEDKGPAIIATICAVTVLETLFCAARVYTRGHILGRLHLDDYLIMLSVVMGWCSVAFSTLAVKSGNGRHFDLLTTDQKSGAILWTMVGFCPGILSFGIPKLAVIALLTRLLNPGRIHKIFLWCLGVTCLLSLLGCVVVLFGRCMPARSLWDFDVKPESCFSVWVLVDYAIYAGSFSAFTDLYLAIYPATVLFTLQMKLRKKLALTAALGLGSIATVVAVYKTTRLPSLASDDFSYDTSDLVVWTAVEGATIIIASCIPILQPFTIGGSGPARSGDRSGGAIELSSSRNRKRGTKDPNGLTFLDETRAGSEESILKNGEERGKDELPTVPESSSGTGRDMDISEDGGRSLEGSDAGGHTHHPEVMPGSGNAGIVRTDVVSVSYGQQPLASMQKMKDGSMWNAWGPESGRPGRAS</sequence>
<evidence type="ECO:0000256" key="2">
    <source>
        <dbReference type="ARBA" id="ARBA00022692"/>
    </source>
</evidence>
<dbReference type="GO" id="GO:0016020">
    <property type="term" value="C:membrane"/>
    <property type="evidence" value="ECO:0007669"/>
    <property type="project" value="UniProtKB-SubCell"/>
</dbReference>
<dbReference type="EMBL" id="OUUZ01000010">
    <property type="protein sequence ID" value="SPQ23449.1"/>
    <property type="molecule type" value="Genomic_DNA"/>
</dbReference>
<comment type="similarity">
    <text evidence="5">Belongs to the SAT4 family.</text>
</comment>
<feature type="region of interest" description="Disordered" evidence="6">
    <location>
        <begin position="401"/>
        <end position="425"/>
    </location>
</feature>
<evidence type="ECO:0000313" key="10">
    <source>
        <dbReference type="Proteomes" id="UP000289323"/>
    </source>
</evidence>
<evidence type="ECO:0000256" key="7">
    <source>
        <dbReference type="SAM" id="Phobius"/>
    </source>
</evidence>
<evidence type="ECO:0000256" key="3">
    <source>
        <dbReference type="ARBA" id="ARBA00022989"/>
    </source>
</evidence>
<feature type="transmembrane region" description="Helical" evidence="7">
    <location>
        <begin position="172"/>
        <end position="194"/>
    </location>
</feature>
<dbReference type="Pfam" id="PF20684">
    <property type="entry name" value="Fung_rhodopsin"/>
    <property type="match status" value="1"/>
</dbReference>
<feature type="compositionally biased region" description="Basic and acidic residues" evidence="6">
    <location>
        <begin position="349"/>
        <end position="359"/>
    </location>
</feature>
<dbReference type="PANTHER" id="PTHR33048">
    <property type="entry name" value="PTH11-LIKE INTEGRAL MEMBRANE PROTEIN (AFU_ORTHOLOGUE AFUA_5G11245)"/>
    <property type="match status" value="1"/>
</dbReference>
<name>A0A446BLT4_9PEZI</name>
<feature type="transmembrane region" description="Helical" evidence="7">
    <location>
        <begin position="20"/>
        <end position="41"/>
    </location>
</feature>
<evidence type="ECO:0000256" key="5">
    <source>
        <dbReference type="ARBA" id="ARBA00038359"/>
    </source>
</evidence>
<proteinExistence type="inferred from homology"/>
<evidence type="ECO:0000256" key="1">
    <source>
        <dbReference type="ARBA" id="ARBA00004141"/>
    </source>
</evidence>
<organism evidence="9 10">
    <name type="scientific">Thermothielavioides terrestris</name>
    <dbReference type="NCBI Taxonomy" id="2587410"/>
    <lineage>
        <taxon>Eukaryota</taxon>
        <taxon>Fungi</taxon>
        <taxon>Dikarya</taxon>
        <taxon>Ascomycota</taxon>
        <taxon>Pezizomycotina</taxon>
        <taxon>Sordariomycetes</taxon>
        <taxon>Sordariomycetidae</taxon>
        <taxon>Sordariales</taxon>
        <taxon>Chaetomiaceae</taxon>
        <taxon>Thermothielavioides</taxon>
    </lineage>
</organism>
<feature type="transmembrane region" description="Helical" evidence="7">
    <location>
        <begin position="252"/>
        <end position="272"/>
    </location>
</feature>
<reference evidence="9 10" key="1">
    <citation type="submission" date="2018-04" db="EMBL/GenBank/DDBJ databases">
        <authorList>
            <person name="Huttner S."/>
            <person name="Dainat J."/>
        </authorList>
    </citation>
    <scope>NUCLEOTIDE SEQUENCE [LARGE SCALE GENOMIC DNA]</scope>
</reference>
<feature type="transmembrane region" description="Helical" evidence="7">
    <location>
        <begin position="131"/>
        <end position="152"/>
    </location>
</feature>
<feature type="region of interest" description="Disordered" evidence="6">
    <location>
        <begin position="280"/>
        <end position="382"/>
    </location>
</feature>
<gene>
    <name evidence="9" type="ORF">TT172_LOCUS5868</name>
</gene>
<dbReference type="PANTHER" id="PTHR33048:SF155">
    <property type="entry name" value="INTEGRAL MEMBRANE PROTEIN"/>
    <property type="match status" value="1"/>
</dbReference>
<dbReference type="AlphaFoldDB" id="A0A446BLT4"/>
<dbReference type="Proteomes" id="UP000289323">
    <property type="component" value="Unassembled WGS sequence"/>
</dbReference>
<comment type="subcellular location">
    <subcellularLocation>
        <location evidence="1">Membrane</location>
        <topology evidence="1">Multi-pass membrane protein</topology>
    </subcellularLocation>
</comment>
<evidence type="ECO:0000259" key="8">
    <source>
        <dbReference type="Pfam" id="PF20684"/>
    </source>
</evidence>
<protein>
    <submittedName>
        <fullName evidence="9">1ea7119d-f74b-4d14-aae3-b573b543f76c</fullName>
    </submittedName>
</protein>
<feature type="transmembrane region" description="Helical" evidence="7">
    <location>
        <begin position="214"/>
        <end position="232"/>
    </location>
</feature>
<evidence type="ECO:0000313" key="9">
    <source>
        <dbReference type="EMBL" id="SPQ23449.1"/>
    </source>
</evidence>
<evidence type="ECO:0000256" key="4">
    <source>
        <dbReference type="ARBA" id="ARBA00023136"/>
    </source>
</evidence>
<feature type="transmembrane region" description="Helical" evidence="7">
    <location>
        <begin position="94"/>
        <end position="119"/>
    </location>
</feature>
<keyword evidence="4 7" id="KW-0472">Membrane</keyword>
<feature type="domain" description="Rhodopsin" evidence="8">
    <location>
        <begin position="37"/>
        <end position="275"/>
    </location>
</feature>
<dbReference type="InterPro" id="IPR052337">
    <property type="entry name" value="SAT4-like"/>
</dbReference>